<protein>
    <submittedName>
        <fullName evidence="2">Uncharacterized protein</fullName>
    </submittedName>
</protein>
<evidence type="ECO:0000256" key="1">
    <source>
        <dbReference type="SAM" id="Coils"/>
    </source>
</evidence>
<dbReference type="EMBL" id="CP027226">
    <property type="protein sequence ID" value="AVM43016.1"/>
    <property type="molecule type" value="Genomic_DNA"/>
</dbReference>
<dbReference type="Proteomes" id="UP000237947">
    <property type="component" value="Chromosome"/>
</dbReference>
<proteinExistence type="predicted"/>
<dbReference type="OrthoDB" id="1699217at2"/>
<feature type="coiled-coil region" evidence="1">
    <location>
        <begin position="41"/>
        <end position="68"/>
    </location>
</feature>
<gene>
    <name evidence="2" type="ORF">C5Q98_07250</name>
</gene>
<organism evidence="2 3">
    <name type="scientific">Fastidiosipila sanguinis</name>
    <dbReference type="NCBI Taxonomy" id="236753"/>
    <lineage>
        <taxon>Bacteria</taxon>
        <taxon>Bacillati</taxon>
        <taxon>Bacillota</taxon>
        <taxon>Clostridia</taxon>
        <taxon>Eubacteriales</taxon>
        <taxon>Oscillospiraceae</taxon>
        <taxon>Fastidiosipila</taxon>
    </lineage>
</organism>
<evidence type="ECO:0000313" key="2">
    <source>
        <dbReference type="EMBL" id="AVM43016.1"/>
    </source>
</evidence>
<dbReference type="AlphaFoldDB" id="A0A2S0KPR5"/>
<sequence length="69" mass="8492">MEEKKRKAVYNREADKRWNEKNKEHRNYLSTRSTARSFIKNRAKLEDLDELETLIQEKRKQLLENIEDI</sequence>
<evidence type="ECO:0000313" key="3">
    <source>
        <dbReference type="Proteomes" id="UP000237947"/>
    </source>
</evidence>
<dbReference type="RefSeq" id="WP_106012963.1">
    <property type="nucleotide sequence ID" value="NZ_CP027226.1"/>
</dbReference>
<name>A0A2S0KPR5_9FIRM</name>
<dbReference type="KEGG" id="fsa:C5Q98_07250"/>
<reference evidence="3" key="1">
    <citation type="submission" date="2018-02" db="EMBL/GenBank/DDBJ databases">
        <authorList>
            <person name="Holder M.E."/>
            <person name="Ajami N.J."/>
            <person name="Petrosino J.F."/>
        </authorList>
    </citation>
    <scope>NUCLEOTIDE SEQUENCE [LARGE SCALE GENOMIC DNA]</scope>
    <source>
        <strain evidence="3">CCUG 47711</strain>
    </source>
</reference>
<keyword evidence="1" id="KW-0175">Coiled coil</keyword>
<accession>A0A2S0KPR5</accession>
<keyword evidence="3" id="KW-1185">Reference proteome</keyword>